<gene>
    <name evidence="3" type="ORF">J2S01_001761</name>
</gene>
<sequence length="140" mass="14820">MKDIKTILVPVDGSEGSDKAIDFALSLAQVYNAKINFLYIANINQLAINACLSDAILDAVTKAGDAVLDKALEKVPHDIQAEAFSETGSPAVTILEFVQENKNDMIVMGSRGLGVVKGVLLGSVSQYVVENAKCPVVIAK</sequence>
<dbReference type="CDD" id="cd00293">
    <property type="entry name" value="USP-like"/>
    <property type="match status" value="1"/>
</dbReference>
<dbReference type="PRINTS" id="PR01438">
    <property type="entry name" value="UNVRSLSTRESS"/>
</dbReference>
<evidence type="ECO:0000256" key="1">
    <source>
        <dbReference type="ARBA" id="ARBA00008791"/>
    </source>
</evidence>
<dbReference type="InterPro" id="IPR006015">
    <property type="entry name" value="Universal_stress_UspA"/>
</dbReference>
<feature type="domain" description="UspA" evidence="2">
    <location>
        <begin position="4"/>
        <end position="140"/>
    </location>
</feature>
<comment type="similarity">
    <text evidence="1">Belongs to the universal stress protein A family.</text>
</comment>
<dbReference type="EMBL" id="JAUSUE010000012">
    <property type="protein sequence ID" value="MDQ0204039.1"/>
    <property type="molecule type" value="Genomic_DNA"/>
</dbReference>
<organism evidence="3 4">
    <name type="scientific">Pectinatus haikarae</name>
    <dbReference type="NCBI Taxonomy" id="349096"/>
    <lineage>
        <taxon>Bacteria</taxon>
        <taxon>Bacillati</taxon>
        <taxon>Bacillota</taxon>
        <taxon>Negativicutes</taxon>
        <taxon>Selenomonadales</taxon>
        <taxon>Selenomonadaceae</taxon>
        <taxon>Pectinatus</taxon>
    </lineage>
</organism>
<dbReference type="Proteomes" id="UP001239167">
    <property type="component" value="Unassembled WGS sequence"/>
</dbReference>
<comment type="caution">
    <text evidence="3">The sequence shown here is derived from an EMBL/GenBank/DDBJ whole genome shotgun (WGS) entry which is preliminary data.</text>
</comment>
<protein>
    <submittedName>
        <fullName evidence="3">Nucleotide-binding universal stress UspA family protein</fullName>
    </submittedName>
</protein>
<dbReference type="PANTHER" id="PTHR31964">
    <property type="entry name" value="ADENINE NUCLEOTIDE ALPHA HYDROLASES-LIKE SUPERFAMILY PROTEIN"/>
    <property type="match status" value="1"/>
</dbReference>
<evidence type="ECO:0000313" key="3">
    <source>
        <dbReference type="EMBL" id="MDQ0204039.1"/>
    </source>
</evidence>
<dbReference type="RefSeq" id="WP_196604438.1">
    <property type="nucleotide sequence ID" value="NZ_CP116940.1"/>
</dbReference>
<dbReference type="InterPro" id="IPR006016">
    <property type="entry name" value="UspA"/>
</dbReference>
<dbReference type="SUPFAM" id="SSF52402">
    <property type="entry name" value="Adenine nucleotide alpha hydrolases-like"/>
    <property type="match status" value="1"/>
</dbReference>
<dbReference type="InterPro" id="IPR014729">
    <property type="entry name" value="Rossmann-like_a/b/a_fold"/>
</dbReference>
<accession>A0ABT9Y8H3</accession>
<dbReference type="PANTHER" id="PTHR31964:SF113">
    <property type="entry name" value="USPA DOMAIN-CONTAINING PROTEIN"/>
    <property type="match status" value="1"/>
</dbReference>
<dbReference type="Pfam" id="PF00582">
    <property type="entry name" value="Usp"/>
    <property type="match status" value="1"/>
</dbReference>
<evidence type="ECO:0000259" key="2">
    <source>
        <dbReference type="Pfam" id="PF00582"/>
    </source>
</evidence>
<evidence type="ECO:0000313" key="4">
    <source>
        <dbReference type="Proteomes" id="UP001239167"/>
    </source>
</evidence>
<name>A0ABT9Y8H3_9FIRM</name>
<reference evidence="3 4" key="1">
    <citation type="submission" date="2023-07" db="EMBL/GenBank/DDBJ databases">
        <title>Genomic Encyclopedia of Type Strains, Phase IV (KMG-IV): sequencing the most valuable type-strain genomes for metagenomic binning, comparative biology and taxonomic classification.</title>
        <authorList>
            <person name="Goeker M."/>
        </authorList>
    </citation>
    <scope>NUCLEOTIDE SEQUENCE [LARGE SCALE GENOMIC DNA]</scope>
    <source>
        <strain evidence="3 4">DSM 16980</strain>
    </source>
</reference>
<proteinExistence type="inferred from homology"/>
<dbReference type="Gene3D" id="3.40.50.620">
    <property type="entry name" value="HUPs"/>
    <property type="match status" value="1"/>
</dbReference>
<keyword evidence="4" id="KW-1185">Reference proteome</keyword>